<dbReference type="PANTHER" id="PTHR45969:SF69">
    <property type="entry name" value="FINGER DOMAIN PROTEIN, PUTATIVE (AFU_ORTHOLOGUE AFUA_3G12190)-RELATED"/>
    <property type="match status" value="1"/>
</dbReference>
<evidence type="ECO:0000256" key="1">
    <source>
        <dbReference type="ARBA" id="ARBA00022723"/>
    </source>
</evidence>
<dbReference type="SMART" id="SM00184">
    <property type="entry name" value="RING"/>
    <property type="match status" value="1"/>
</dbReference>
<feature type="region of interest" description="Disordered" evidence="5">
    <location>
        <begin position="125"/>
        <end position="145"/>
    </location>
</feature>
<evidence type="ECO:0000313" key="8">
    <source>
        <dbReference type="Proteomes" id="UP000700596"/>
    </source>
</evidence>
<comment type="caution">
    <text evidence="7">The sequence shown here is derived from an EMBL/GenBank/DDBJ whole genome shotgun (WGS) entry which is preliminary data.</text>
</comment>
<dbReference type="Proteomes" id="UP000700596">
    <property type="component" value="Unassembled WGS sequence"/>
</dbReference>
<keyword evidence="1" id="KW-0479">Metal-binding</keyword>
<dbReference type="PANTHER" id="PTHR45969">
    <property type="entry name" value="RING ZINC FINGER PROTEIN-RELATED"/>
    <property type="match status" value="1"/>
</dbReference>
<keyword evidence="3" id="KW-0862">Zinc</keyword>
<gene>
    <name evidence="7" type="ORF">B0J11DRAFT_172064</name>
</gene>
<proteinExistence type="predicted"/>
<evidence type="ECO:0000259" key="6">
    <source>
        <dbReference type="PROSITE" id="PS50089"/>
    </source>
</evidence>
<accession>A0A9P9IW59</accession>
<dbReference type="EMBL" id="JAGMWT010000002">
    <property type="protein sequence ID" value="KAH7135842.1"/>
    <property type="molecule type" value="Genomic_DNA"/>
</dbReference>
<dbReference type="OrthoDB" id="3785807at2759"/>
<dbReference type="GO" id="GO:0008270">
    <property type="term" value="F:zinc ion binding"/>
    <property type="evidence" value="ECO:0007669"/>
    <property type="project" value="UniProtKB-KW"/>
</dbReference>
<name>A0A9P9IW59_9PLEO</name>
<keyword evidence="8" id="KW-1185">Reference proteome</keyword>
<evidence type="ECO:0000256" key="3">
    <source>
        <dbReference type="ARBA" id="ARBA00022833"/>
    </source>
</evidence>
<keyword evidence="2 4" id="KW-0863">Zinc-finger</keyword>
<dbReference type="Pfam" id="PF13639">
    <property type="entry name" value="zf-RING_2"/>
    <property type="match status" value="1"/>
</dbReference>
<dbReference type="PROSITE" id="PS50089">
    <property type="entry name" value="ZF_RING_2"/>
    <property type="match status" value="1"/>
</dbReference>
<dbReference type="SUPFAM" id="SSF57850">
    <property type="entry name" value="RING/U-box"/>
    <property type="match status" value="1"/>
</dbReference>
<feature type="domain" description="RING-type" evidence="6">
    <location>
        <begin position="39"/>
        <end position="101"/>
    </location>
</feature>
<organism evidence="7 8">
    <name type="scientific">Dendryphion nanum</name>
    <dbReference type="NCBI Taxonomy" id="256645"/>
    <lineage>
        <taxon>Eukaryota</taxon>
        <taxon>Fungi</taxon>
        <taxon>Dikarya</taxon>
        <taxon>Ascomycota</taxon>
        <taxon>Pezizomycotina</taxon>
        <taxon>Dothideomycetes</taxon>
        <taxon>Pleosporomycetidae</taxon>
        <taxon>Pleosporales</taxon>
        <taxon>Torulaceae</taxon>
        <taxon>Dendryphion</taxon>
    </lineage>
</organism>
<dbReference type="GO" id="GO:0016567">
    <property type="term" value="P:protein ubiquitination"/>
    <property type="evidence" value="ECO:0007669"/>
    <property type="project" value="TreeGrafter"/>
</dbReference>
<dbReference type="InterPro" id="IPR013083">
    <property type="entry name" value="Znf_RING/FYVE/PHD"/>
</dbReference>
<protein>
    <recommendedName>
        <fullName evidence="6">RING-type domain-containing protein</fullName>
    </recommendedName>
</protein>
<evidence type="ECO:0000256" key="4">
    <source>
        <dbReference type="PROSITE-ProRule" id="PRU00175"/>
    </source>
</evidence>
<dbReference type="AlphaFoldDB" id="A0A9P9IW59"/>
<dbReference type="InterPro" id="IPR001841">
    <property type="entry name" value="Znf_RING"/>
</dbReference>
<reference evidence="7" key="1">
    <citation type="journal article" date="2021" name="Nat. Commun.">
        <title>Genetic determinants of endophytism in the Arabidopsis root mycobiome.</title>
        <authorList>
            <person name="Mesny F."/>
            <person name="Miyauchi S."/>
            <person name="Thiergart T."/>
            <person name="Pickel B."/>
            <person name="Atanasova L."/>
            <person name="Karlsson M."/>
            <person name="Huettel B."/>
            <person name="Barry K.W."/>
            <person name="Haridas S."/>
            <person name="Chen C."/>
            <person name="Bauer D."/>
            <person name="Andreopoulos W."/>
            <person name="Pangilinan J."/>
            <person name="LaButti K."/>
            <person name="Riley R."/>
            <person name="Lipzen A."/>
            <person name="Clum A."/>
            <person name="Drula E."/>
            <person name="Henrissat B."/>
            <person name="Kohler A."/>
            <person name="Grigoriev I.V."/>
            <person name="Martin F.M."/>
            <person name="Hacquard S."/>
        </authorList>
    </citation>
    <scope>NUCLEOTIDE SEQUENCE</scope>
    <source>
        <strain evidence="7">MPI-CAGE-CH-0243</strain>
    </source>
</reference>
<feature type="compositionally biased region" description="Acidic residues" evidence="5">
    <location>
        <begin position="125"/>
        <end position="137"/>
    </location>
</feature>
<sequence length="166" mass="18917">MTSHHFQPPEARLPPTKHHFLTHNLASHTPCITDSTSDCPICLDAISPAPLSDLSLPLFTHSSGTIDDYRPSTQITTCAHVFHYECLSTWLDEHSTCPACREVLFVESGGVGVMIEFEFEGREGYEEEQGVGTDEDGGVVSGWREGQRRKARAEERRRRWTWWFRR</sequence>
<evidence type="ECO:0000313" key="7">
    <source>
        <dbReference type="EMBL" id="KAH7135842.1"/>
    </source>
</evidence>
<evidence type="ECO:0000256" key="5">
    <source>
        <dbReference type="SAM" id="MobiDB-lite"/>
    </source>
</evidence>
<evidence type="ECO:0000256" key="2">
    <source>
        <dbReference type="ARBA" id="ARBA00022771"/>
    </source>
</evidence>
<dbReference type="GO" id="GO:0061630">
    <property type="term" value="F:ubiquitin protein ligase activity"/>
    <property type="evidence" value="ECO:0007669"/>
    <property type="project" value="TreeGrafter"/>
</dbReference>
<dbReference type="Gene3D" id="3.30.40.10">
    <property type="entry name" value="Zinc/RING finger domain, C3HC4 (zinc finger)"/>
    <property type="match status" value="1"/>
</dbReference>